<feature type="transmembrane region" description="Helical" evidence="1">
    <location>
        <begin position="459"/>
        <end position="478"/>
    </location>
</feature>
<sequence>MTEVGTAVSKFVDEWQEAGTENVRNYKFKSSPSTREEISDLLSDVRALSNYFDPSTVICHIQGEEDKYLVRYEPDVDFIRSEQEEGEEYEHDSLYPSDPSFADQAKKLRDNRVNDCEQLVNIFGRVIERDDLDLELEYGLEKSRVATGLSDELSLDDTTIEFHISWEYFITKLHEVPPEKFRDRFLEKSKLLIVVLDSDEYVYGDNLAVSGINTLNDFIRDFSNRDITWQQSQHDIAPNSLIDDIDRKYLPPVFFEFDELAGDNAEFHASVLRAFNPYVIVYSLLSFGSRAEHIDDSKWRIRISGKQFIEGVFSLSSDKSTLDVELEESTDTIKIDSDLADSLYSLHKWAYHSGQEVENRTSVLRNVATLFARNLTDVITNAGEIESSARSNRRYYLEQSIDEFFEFRREVIDSAFSTHEKFSSLRSELMDDLSRDIFRTVAFIIAIAASVYFKLGGQFGTETVVTVILAFVLGYVLITFRRIRGIQTQFGKLIDDRDNSIQFYGRFFDDEELTEYGLNPSSDSPRWGSLFETVGWIEDGFRLEYVFLLDVILYYLLLGTVSLISIILLIDIFLWNIFPGLP</sequence>
<name>A0ABD5U9W0_9EURY</name>
<evidence type="ECO:0000256" key="1">
    <source>
        <dbReference type="SAM" id="Phobius"/>
    </source>
</evidence>
<accession>A0ABD5U9W0</accession>
<keyword evidence="1" id="KW-0812">Transmembrane</keyword>
<evidence type="ECO:0000313" key="2">
    <source>
        <dbReference type="EMBL" id="MFC6837220.1"/>
    </source>
</evidence>
<proteinExistence type="predicted"/>
<comment type="caution">
    <text evidence="2">The sequence shown here is derived from an EMBL/GenBank/DDBJ whole genome shotgun (WGS) entry which is preliminary data.</text>
</comment>
<dbReference type="Proteomes" id="UP001596406">
    <property type="component" value="Unassembled WGS sequence"/>
</dbReference>
<keyword evidence="1" id="KW-1133">Transmembrane helix</keyword>
<dbReference type="RefSeq" id="WP_304448887.1">
    <property type="nucleotide sequence ID" value="NZ_JARRAH010000001.1"/>
</dbReference>
<gene>
    <name evidence="2" type="ORF">ACFQHK_11955</name>
</gene>
<dbReference type="AlphaFoldDB" id="A0ABD5U9W0"/>
<keyword evidence="3" id="KW-1185">Reference proteome</keyword>
<protein>
    <submittedName>
        <fullName evidence="2">Uncharacterized protein</fullName>
    </submittedName>
</protein>
<dbReference type="EMBL" id="JBHSXM010000001">
    <property type="protein sequence ID" value="MFC6837220.1"/>
    <property type="molecule type" value="Genomic_DNA"/>
</dbReference>
<organism evidence="2 3">
    <name type="scientific">Halomarina ordinaria</name>
    <dbReference type="NCBI Taxonomy" id="3033939"/>
    <lineage>
        <taxon>Archaea</taxon>
        <taxon>Methanobacteriati</taxon>
        <taxon>Methanobacteriota</taxon>
        <taxon>Stenosarchaea group</taxon>
        <taxon>Halobacteria</taxon>
        <taxon>Halobacteriales</taxon>
        <taxon>Natronomonadaceae</taxon>
        <taxon>Halomarina</taxon>
    </lineage>
</organism>
<keyword evidence="1" id="KW-0472">Membrane</keyword>
<reference evidence="2 3" key="1">
    <citation type="journal article" date="2019" name="Int. J. Syst. Evol. Microbiol.">
        <title>The Global Catalogue of Microorganisms (GCM) 10K type strain sequencing project: providing services to taxonomists for standard genome sequencing and annotation.</title>
        <authorList>
            <consortium name="The Broad Institute Genomics Platform"/>
            <consortium name="The Broad Institute Genome Sequencing Center for Infectious Disease"/>
            <person name="Wu L."/>
            <person name="Ma J."/>
        </authorList>
    </citation>
    <scope>NUCLEOTIDE SEQUENCE [LARGE SCALE GENOMIC DNA]</scope>
    <source>
        <strain evidence="2 3">PSRA2</strain>
    </source>
</reference>
<evidence type="ECO:0000313" key="3">
    <source>
        <dbReference type="Proteomes" id="UP001596406"/>
    </source>
</evidence>
<feature type="transmembrane region" description="Helical" evidence="1">
    <location>
        <begin position="552"/>
        <end position="578"/>
    </location>
</feature>